<dbReference type="InterPro" id="IPR022003">
    <property type="entry name" value="RST"/>
</dbReference>
<evidence type="ECO:0000256" key="5">
    <source>
        <dbReference type="SAM" id="MobiDB-lite"/>
    </source>
</evidence>
<reference evidence="9 10" key="1">
    <citation type="submission" date="2019-07" db="EMBL/GenBank/DDBJ databases">
        <title>De Novo Assembly of kiwifruit Actinidia rufa.</title>
        <authorList>
            <person name="Sugita-Konishi S."/>
            <person name="Sato K."/>
            <person name="Mori E."/>
            <person name="Abe Y."/>
            <person name="Kisaki G."/>
            <person name="Hamano K."/>
            <person name="Suezawa K."/>
            <person name="Otani M."/>
            <person name="Fukuda T."/>
            <person name="Manabe T."/>
            <person name="Gomi K."/>
            <person name="Tabuchi M."/>
            <person name="Akimitsu K."/>
            <person name="Kataoka I."/>
        </authorList>
    </citation>
    <scope>NUCLEOTIDE SEQUENCE [LARGE SCALE GENOMIC DNA]</scope>
    <source>
        <strain evidence="10">cv. Fuchu</strain>
    </source>
</reference>
<feature type="region of interest" description="Disordered" evidence="5">
    <location>
        <begin position="495"/>
        <end position="515"/>
    </location>
</feature>
<feature type="domain" description="RST" evidence="8">
    <location>
        <begin position="513"/>
        <end position="584"/>
    </location>
</feature>
<dbReference type="GO" id="GO:0003950">
    <property type="term" value="F:NAD+ poly-ADP-ribosyltransferase activity"/>
    <property type="evidence" value="ECO:0007669"/>
    <property type="project" value="InterPro"/>
</dbReference>
<keyword evidence="10" id="KW-1185">Reference proteome</keyword>
<keyword evidence="2" id="KW-0217">Developmental protein</keyword>
<dbReference type="SUPFAM" id="SSF56399">
    <property type="entry name" value="ADP-ribosylation"/>
    <property type="match status" value="1"/>
</dbReference>
<dbReference type="Pfam" id="PF12174">
    <property type="entry name" value="RST"/>
    <property type="match status" value="1"/>
</dbReference>
<feature type="domain" description="PARP catalytic" evidence="7">
    <location>
        <begin position="247"/>
        <end position="466"/>
    </location>
</feature>
<dbReference type="InterPro" id="IPR004170">
    <property type="entry name" value="WWE_dom"/>
</dbReference>
<dbReference type="PROSITE" id="PS51879">
    <property type="entry name" value="RST"/>
    <property type="match status" value="1"/>
</dbReference>
<evidence type="ECO:0000259" key="8">
    <source>
        <dbReference type="PROSITE" id="PS51879"/>
    </source>
</evidence>
<evidence type="ECO:0000313" key="9">
    <source>
        <dbReference type="EMBL" id="GFZ17106.1"/>
    </source>
</evidence>
<gene>
    <name evidence="9" type="ORF">Acr_26g0003760</name>
</gene>
<dbReference type="PANTHER" id="PTHR32263:SF5">
    <property type="entry name" value="INACTIVE POLY [ADP-RIBOSE] POLYMERASE SRO1-RELATED"/>
    <property type="match status" value="1"/>
</dbReference>
<evidence type="ECO:0000256" key="1">
    <source>
        <dbReference type="ARBA" id="ARBA00004123"/>
    </source>
</evidence>
<dbReference type="InterPro" id="IPR044964">
    <property type="entry name" value="RCD1/SRO1-5"/>
</dbReference>
<evidence type="ECO:0000259" key="6">
    <source>
        <dbReference type="PROSITE" id="PS50918"/>
    </source>
</evidence>
<dbReference type="Pfam" id="PF23467">
    <property type="entry name" value="WWE_5"/>
    <property type="match status" value="1"/>
</dbReference>
<sequence length="615" mass="69235">METKWVKVSDNGKRVVDSKRRQAVQCAAEIIGASHKVLSLSPKHNSLFNKLGKRKRSDGCKTQCGRSSIKNYSDFQRSGLPQRLLFYQNGEWKDFPKDIIELIREDFRMKKVAIEVHFNGCHLMLDILYMIQVDLKTGSQKPIAWIDEAGSCFFPQSYSTNSVMHECNQSGLEKDEESMHLEPNGTPEIKLHLQIELNGVNSSNLEECVEESNTLVKRIRIDQNLSENLNELGVNDNGNQKPDAKMEELIKEAQQIGENLAPRFEDDFETVNSDFVRNMFVTGMDRSLNVSIIEINQCSSNIMQSRWEIFQKQAEITRKIRGDPNVQYAWLASTKDELSSLMIYGLAPNGRKMKTPFGVGVHLTSMKSVITSASYCDVDENGVRHMVFCRVILGKMELVNPGSKQFHPSSENFDSGVDDLQSPAQYIVWNMNMNTHIYPEYVVSFKMSRSAEGALVGKESRFNVPGIIAHQEHHQHDQLDSSSVVSEKSCHPCQDFENNSLGKPPSVGSSSSKTPKSPWMPFAMLFEAIKSKIGPKDMKVVNVHYDLFRSKKISRDDFIAKLRLIVGDQLLRSTITGLQCKVVVSVMFAASIQSVEQSESAKGGAIMLRQSVKTG</sequence>
<dbReference type="PANTHER" id="PTHR32263">
    <property type="entry name" value="INACTIVE POLY [ADP-RIBOSE] POLYMERASE SRO4-RELATED"/>
    <property type="match status" value="1"/>
</dbReference>
<evidence type="ECO:0000313" key="10">
    <source>
        <dbReference type="Proteomes" id="UP000585474"/>
    </source>
</evidence>
<dbReference type="InterPro" id="IPR057823">
    <property type="entry name" value="WWE_RCD1"/>
</dbReference>
<organism evidence="9 10">
    <name type="scientific">Actinidia rufa</name>
    <dbReference type="NCBI Taxonomy" id="165716"/>
    <lineage>
        <taxon>Eukaryota</taxon>
        <taxon>Viridiplantae</taxon>
        <taxon>Streptophyta</taxon>
        <taxon>Embryophyta</taxon>
        <taxon>Tracheophyta</taxon>
        <taxon>Spermatophyta</taxon>
        <taxon>Magnoliopsida</taxon>
        <taxon>eudicotyledons</taxon>
        <taxon>Gunneridae</taxon>
        <taxon>Pentapetalae</taxon>
        <taxon>asterids</taxon>
        <taxon>Ericales</taxon>
        <taxon>Actinidiaceae</taxon>
        <taxon>Actinidia</taxon>
    </lineage>
</organism>
<dbReference type="InterPro" id="IPR012317">
    <property type="entry name" value="Poly(ADP-ribose)pol_cat_dom"/>
</dbReference>
<evidence type="ECO:0000259" key="7">
    <source>
        <dbReference type="PROSITE" id="PS51059"/>
    </source>
</evidence>
<dbReference type="PROSITE" id="PS50918">
    <property type="entry name" value="WWE"/>
    <property type="match status" value="1"/>
</dbReference>
<evidence type="ECO:0000256" key="3">
    <source>
        <dbReference type="ARBA" id="ARBA00023016"/>
    </source>
</evidence>
<proteinExistence type="predicted"/>
<dbReference type="Gene3D" id="3.90.228.10">
    <property type="match status" value="1"/>
</dbReference>
<keyword evidence="3" id="KW-0346">Stress response</keyword>
<comment type="caution">
    <text evidence="9">The sequence shown here is derived from an EMBL/GenBank/DDBJ whole genome shotgun (WGS) entry which is preliminary data.</text>
</comment>
<dbReference type="Proteomes" id="UP000585474">
    <property type="component" value="Unassembled WGS sequence"/>
</dbReference>
<evidence type="ECO:0000256" key="2">
    <source>
        <dbReference type="ARBA" id="ARBA00022473"/>
    </source>
</evidence>
<evidence type="ECO:0000256" key="4">
    <source>
        <dbReference type="ARBA" id="ARBA00023242"/>
    </source>
</evidence>
<dbReference type="GO" id="GO:0005634">
    <property type="term" value="C:nucleus"/>
    <property type="evidence" value="ECO:0007669"/>
    <property type="project" value="UniProtKB-SubCell"/>
</dbReference>
<feature type="domain" description="WWE" evidence="6">
    <location>
        <begin position="70"/>
        <end position="145"/>
    </location>
</feature>
<feature type="compositionally biased region" description="Low complexity" evidence="5">
    <location>
        <begin position="500"/>
        <end position="515"/>
    </location>
</feature>
<dbReference type="OrthoDB" id="6133115at2759"/>
<name>A0A7J0H206_9ERIC</name>
<protein>
    <submittedName>
        <fullName evidence="9">Similar to RCD one 1</fullName>
    </submittedName>
</protein>
<dbReference type="PROSITE" id="PS51059">
    <property type="entry name" value="PARP_CATALYTIC"/>
    <property type="match status" value="1"/>
</dbReference>
<dbReference type="AlphaFoldDB" id="A0A7J0H206"/>
<accession>A0A7J0H206</accession>
<keyword evidence="4" id="KW-0539">Nucleus</keyword>
<comment type="subcellular location">
    <subcellularLocation>
        <location evidence="1">Nucleus</location>
    </subcellularLocation>
</comment>
<dbReference type="EMBL" id="BJWL01000026">
    <property type="protein sequence ID" value="GFZ17106.1"/>
    <property type="molecule type" value="Genomic_DNA"/>
</dbReference>